<dbReference type="AlphaFoldDB" id="A0A1E2UUT0"/>
<dbReference type="Pfam" id="PF07449">
    <property type="entry name" value="HyaE"/>
    <property type="match status" value="1"/>
</dbReference>
<evidence type="ECO:0000256" key="1">
    <source>
        <dbReference type="ARBA" id="ARBA00009004"/>
    </source>
</evidence>
<accession>A0A1E2UUT0</accession>
<protein>
    <recommendedName>
        <fullName evidence="2">Hydrogenase expression/formation protein</fullName>
    </recommendedName>
</protein>
<sequence>MSSALINALMEQRAVPLVDEHSLESFAAKQSHTLLFFTENPQQFPESNDVAVVIPLLMDAFAERFQVAIVDRAAEHQLHARFPFDGWPSLVLLKDGAYVGAISKMQDWDVYLAEIERLLNAQPATVKPINIPVVSADSHCH</sequence>
<dbReference type="CDD" id="cd02965">
    <property type="entry name" value="HyaE"/>
    <property type="match status" value="1"/>
</dbReference>
<dbReference type="Gene3D" id="3.40.30.10">
    <property type="entry name" value="Glutaredoxin"/>
    <property type="match status" value="1"/>
</dbReference>
<dbReference type="SUPFAM" id="SSF52833">
    <property type="entry name" value="Thioredoxin-like"/>
    <property type="match status" value="1"/>
</dbReference>
<evidence type="ECO:0000256" key="2">
    <source>
        <dbReference type="PIRNR" id="PIRNR038934"/>
    </source>
</evidence>
<dbReference type="InterPro" id="IPR036249">
    <property type="entry name" value="Thioredoxin-like_sf"/>
</dbReference>
<gene>
    <name evidence="3" type="ORF">A3196_17265</name>
</gene>
<keyword evidence="4" id="KW-1185">Reference proteome</keyword>
<evidence type="ECO:0000313" key="3">
    <source>
        <dbReference type="EMBL" id="ODB98342.1"/>
    </source>
</evidence>
<evidence type="ECO:0000313" key="4">
    <source>
        <dbReference type="Proteomes" id="UP000094849"/>
    </source>
</evidence>
<organism evidence="3 4">
    <name type="scientific">Candidatus Thiodiazotropha endoloripes</name>
    <dbReference type="NCBI Taxonomy" id="1818881"/>
    <lineage>
        <taxon>Bacteria</taxon>
        <taxon>Pseudomonadati</taxon>
        <taxon>Pseudomonadota</taxon>
        <taxon>Gammaproteobacteria</taxon>
        <taxon>Chromatiales</taxon>
        <taxon>Sedimenticolaceae</taxon>
        <taxon>Candidatus Thiodiazotropha</taxon>
    </lineage>
</organism>
<dbReference type="InterPro" id="IPR010893">
    <property type="entry name" value="NiFe-hyd_mat_HyaE"/>
</dbReference>
<comment type="caution">
    <text evidence="3">The sequence shown here is derived from an EMBL/GenBank/DDBJ whole genome shotgun (WGS) entry which is preliminary data.</text>
</comment>
<dbReference type="EMBL" id="LVJZ01000003">
    <property type="protein sequence ID" value="ODB98342.1"/>
    <property type="molecule type" value="Genomic_DNA"/>
</dbReference>
<dbReference type="Proteomes" id="UP000094849">
    <property type="component" value="Unassembled WGS sequence"/>
</dbReference>
<dbReference type="STRING" id="1818881.A3196_17265"/>
<dbReference type="RefSeq" id="WP_069006781.1">
    <property type="nucleotide sequence ID" value="NZ_LVJX01000015.1"/>
</dbReference>
<proteinExistence type="inferred from homology"/>
<name>A0A1E2UUT0_9GAMM</name>
<comment type="similarity">
    <text evidence="1 2">Belongs to the HupG/HyaE family.</text>
</comment>
<reference evidence="3 4" key="1">
    <citation type="submission" date="2016-03" db="EMBL/GenBank/DDBJ databases">
        <title>Chemosynthetic sulphur-oxidizing symbionts of marine invertebrate animals are capable of nitrogen fixation.</title>
        <authorList>
            <person name="Petersen J.M."/>
            <person name="Kemper A."/>
            <person name="Gruber-Vodicka H."/>
            <person name="Cardini U."/>
            <person name="Geest Mvander."/>
            <person name="Kleiner M."/>
            <person name="Bulgheresi S."/>
            <person name="Fussmann M."/>
            <person name="Herbold C."/>
            <person name="Seah B.K.B."/>
            <person name="Antony C.Paul."/>
            <person name="Liu D."/>
            <person name="Belitz A."/>
            <person name="Weber M."/>
        </authorList>
    </citation>
    <scope>NUCLEOTIDE SEQUENCE [LARGE SCALE GENOMIC DNA]</scope>
    <source>
        <strain evidence="3">G_D</strain>
    </source>
</reference>
<dbReference type="PIRSF" id="PIRSF038934">
    <property type="entry name" value="HyaE_HupG"/>
    <property type="match status" value="1"/>
</dbReference>